<name>A0A934V7U0_9BACT</name>
<accession>A0A934V7U0</accession>
<proteinExistence type="predicted"/>
<sequence>MSETAPESTYTVPQDHIDRITAMLTENGPMASSGLIHQLVYTYRIPILHAVLGMLYCPGTWRIDVSEEHALIGLDSHAKPGDGSMLAAADAMGLQWLDTGDESGCWVPARALNR</sequence>
<evidence type="ECO:0000313" key="1">
    <source>
        <dbReference type="EMBL" id="MBK1816517.1"/>
    </source>
</evidence>
<comment type="caution">
    <text evidence="1">The sequence shown here is derived from an EMBL/GenBank/DDBJ whole genome shotgun (WGS) entry which is preliminary data.</text>
</comment>
<dbReference type="EMBL" id="JAENIK010000011">
    <property type="protein sequence ID" value="MBK1816517.1"/>
    <property type="molecule type" value="Genomic_DNA"/>
</dbReference>
<dbReference type="Proteomes" id="UP000600139">
    <property type="component" value="Unassembled WGS sequence"/>
</dbReference>
<organism evidence="1 2">
    <name type="scientific">Luteolibacter yonseiensis</name>
    <dbReference type="NCBI Taxonomy" id="1144680"/>
    <lineage>
        <taxon>Bacteria</taxon>
        <taxon>Pseudomonadati</taxon>
        <taxon>Verrucomicrobiota</taxon>
        <taxon>Verrucomicrobiia</taxon>
        <taxon>Verrucomicrobiales</taxon>
        <taxon>Verrucomicrobiaceae</taxon>
        <taxon>Luteolibacter</taxon>
    </lineage>
</organism>
<keyword evidence="2" id="KW-1185">Reference proteome</keyword>
<protein>
    <submittedName>
        <fullName evidence="1">Uncharacterized protein</fullName>
    </submittedName>
</protein>
<evidence type="ECO:0000313" key="2">
    <source>
        <dbReference type="Proteomes" id="UP000600139"/>
    </source>
</evidence>
<dbReference type="AlphaFoldDB" id="A0A934V7U0"/>
<reference evidence="1" key="1">
    <citation type="submission" date="2021-01" db="EMBL/GenBank/DDBJ databases">
        <title>Modified the classification status of verrucomicrobia.</title>
        <authorList>
            <person name="Feng X."/>
        </authorList>
    </citation>
    <scope>NUCLEOTIDE SEQUENCE</scope>
    <source>
        <strain evidence="1">JCM 18052</strain>
    </source>
</reference>
<gene>
    <name evidence="1" type="ORF">JIN84_12900</name>
</gene>
<dbReference type="RefSeq" id="WP_200351450.1">
    <property type="nucleotide sequence ID" value="NZ_BAABHZ010000006.1"/>
</dbReference>